<evidence type="ECO:0000256" key="2">
    <source>
        <dbReference type="ARBA" id="ARBA00022598"/>
    </source>
</evidence>
<proteinExistence type="predicted"/>
<sequence>MCGILAVLGCADEAKGSSKRSRVLELSRRLKHRGPDWSGLRQVGDCYLSHQRLAIIDPASGDQPLYNEDQSVVVAVNGEIYNHLDLRSRLAGAGHSFRTGSDCEVIAHLYEEHGEEFVDMLDGVFSFVLLDTRHGDRAGSSFFMAARDAIGVTPLYIGWGVDGSVWISSEMKALHDECEHFEIFPPGHLYSSNTGGFSRWYNPPWYDDDDDEEAVVTPSVPYDPLALRKAFEKAVVKRLMTDVPFGVLLSGGLDSSLVATVAVRHLARTEAARRWGTKLHSFCVGLEGSPDLKAAREVAEYLGTLHHEFHFTVQDGIDAIEDVIYHTETYDVTTIRASTPMFLMSRKIKSLGVKMVISGEGSDELFGGYLYFHKAPNKEELHRETCRKVKALHQYDCLRANKATSAWGLEARVPFLDKEFINAAMSIDPEWKMMSLQVQPDLGRIEKWVLRKAFDDEEQPFLPKKSAILTVPGGPSVACSTAKAIEWDAQWSGNLDPSGRAALGVHLAAYEHQHDPEHVPAAIAAGSGKKPRTIRVAPPGVAIEG</sequence>
<dbReference type="FunFam" id="3.60.20.10:FF:000024">
    <property type="entry name" value="Asparagine synthetase [glutamine-hydrolyzing]"/>
    <property type="match status" value="1"/>
</dbReference>
<dbReference type="InterPro" id="IPR014729">
    <property type="entry name" value="Rossmann-like_a/b/a_fold"/>
</dbReference>
<dbReference type="SUPFAM" id="SSF52402">
    <property type="entry name" value="Adenine nucleotide alpha hydrolases-like"/>
    <property type="match status" value="1"/>
</dbReference>
<dbReference type="FunFam" id="3.40.50.620:FF:000452">
    <property type="entry name" value="Lon protease homolog"/>
    <property type="match status" value="1"/>
</dbReference>
<evidence type="ECO:0000256" key="11">
    <source>
        <dbReference type="PIRSR" id="PIRSR001589-2"/>
    </source>
</evidence>
<protein>
    <recommendedName>
        <fullName evidence="9">Asparagine synthetase [glutamine-hydrolyzing]</fullName>
        <ecNumber evidence="9">6.3.5.4</ecNumber>
    </recommendedName>
</protein>
<dbReference type="NCBIfam" id="TIGR01536">
    <property type="entry name" value="asn_synth_AEB"/>
    <property type="match status" value="1"/>
</dbReference>
<feature type="binding site" evidence="11">
    <location>
        <begin position="358"/>
        <end position="359"/>
    </location>
    <ligand>
        <name>ATP</name>
        <dbReference type="ChEBI" id="CHEBI:30616"/>
    </ligand>
</feature>
<dbReference type="Pfam" id="PF13537">
    <property type="entry name" value="GATase_7"/>
    <property type="match status" value="1"/>
</dbReference>
<evidence type="ECO:0000256" key="8">
    <source>
        <dbReference type="ARBA" id="ARBA00048741"/>
    </source>
</evidence>
<feature type="binding site" evidence="11">
    <location>
        <position position="248"/>
    </location>
    <ligand>
        <name>ATP</name>
        <dbReference type="ChEBI" id="CHEBI:30616"/>
    </ligand>
</feature>
<gene>
    <name evidence="13" type="ORF">ZEAMMB73_Zm00001d044608</name>
</gene>
<dbReference type="InterPro" id="IPR050795">
    <property type="entry name" value="Asn_Synthetase"/>
</dbReference>
<dbReference type="InterPro" id="IPR033738">
    <property type="entry name" value="AsnB_N"/>
</dbReference>
<feature type="active site" description="For GATase activity" evidence="10">
    <location>
        <position position="2"/>
    </location>
</feature>
<dbReference type="CDD" id="cd00712">
    <property type="entry name" value="AsnB"/>
    <property type="match status" value="1"/>
</dbReference>
<feature type="binding site" evidence="11">
    <location>
        <position position="284"/>
    </location>
    <ligand>
        <name>ATP</name>
        <dbReference type="ChEBI" id="CHEBI:30616"/>
    </ligand>
</feature>
<dbReference type="InterPro" id="IPR006426">
    <property type="entry name" value="Asn_synth_AEB"/>
</dbReference>
<keyword evidence="3 10" id="KW-0028">Amino-acid biosynthesis</keyword>
<name>A0A1D6NPH3_MAIZE</name>
<evidence type="ECO:0000256" key="1">
    <source>
        <dbReference type="ARBA" id="ARBA00005187"/>
    </source>
</evidence>
<dbReference type="PIRSF" id="PIRSF001589">
    <property type="entry name" value="Asn_synthetase_glu-h"/>
    <property type="match status" value="1"/>
</dbReference>
<dbReference type="NCBIfam" id="NF006949">
    <property type="entry name" value="PRK09431.1"/>
    <property type="match status" value="1"/>
</dbReference>
<dbReference type="PANTHER" id="PTHR11772:SF48">
    <property type="entry name" value="ASPARAGINE SYNTHETASE [GLUTAMINE-HYDROLYZING] 1"/>
    <property type="match status" value="1"/>
</dbReference>
<dbReference type="GO" id="GO:0005524">
    <property type="term" value="F:ATP binding"/>
    <property type="evidence" value="ECO:0007669"/>
    <property type="project" value="UniProtKB-KW"/>
</dbReference>
<dbReference type="CDD" id="cd01991">
    <property type="entry name" value="Asn_synthase_B_C"/>
    <property type="match status" value="1"/>
</dbReference>
<dbReference type="PROSITE" id="PS51278">
    <property type="entry name" value="GATASE_TYPE_2"/>
    <property type="match status" value="1"/>
</dbReference>
<evidence type="ECO:0000256" key="5">
    <source>
        <dbReference type="ARBA" id="ARBA00022840"/>
    </source>
</evidence>
<dbReference type="ExpressionAtlas" id="A0A1D6NPH3">
    <property type="expression patterns" value="baseline and differential"/>
</dbReference>
<feature type="binding site" evidence="11">
    <location>
        <position position="102"/>
    </location>
    <ligand>
        <name>L-glutamine</name>
        <dbReference type="ChEBI" id="CHEBI:58359"/>
    </ligand>
</feature>
<evidence type="ECO:0000256" key="12">
    <source>
        <dbReference type="PIRSR" id="PIRSR001589-3"/>
    </source>
</evidence>
<evidence type="ECO:0000256" key="3">
    <source>
        <dbReference type="ARBA" id="ARBA00022605"/>
    </source>
</evidence>
<keyword evidence="5 9" id="KW-0067">ATP-binding</keyword>
<evidence type="ECO:0000256" key="9">
    <source>
        <dbReference type="PIRNR" id="PIRNR001589"/>
    </source>
</evidence>
<dbReference type="PaxDb" id="4577-GRMZM2G034428_P01"/>
<keyword evidence="6 10" id="KW-0061">Asparagine biosynthesis</keyword>
<dbReference type="Gene3D" id="3.60.20.10">
    <property type="entry name" value="Glutamine Phosphoribosylpyrophosphate, subunit 1, domain 1"/>
    <property type="match status" value="1"/>
</dbReference>
<evidence type="ECO:0000256" key="4">
    <source>
        <dbReference type="ARBA" id="ARBA00022741"/>
    </source>
</evidence>
<evidence type="ECO:0000313" key="13">
    <source>
        <dbReference type="EMBL" id="ONM41943.1"/>
    </source>
</evidence>
<reference evidence="13" key="1">
    <citation type="submission" date="2015-12" db="EMBL/GenBank/DDBJ databases">
        <title>Update maize B73 reference genome by single molecule sequencing technologies.</title>
        <authorList>
            <consortium name="Maize Genome Sequencing Project"/>
            <person name="Ware D."/>
        </authorList>
    </citation>
    <scope>NUCLEOTIDE SEQUENCE [LARGE SCALE GENOMIC DNA]</scope>
    <source>
        <tissue evidence="13">Seedling</tissue>
    </source>
</reference>
<dbReference type="InterPro" id="IPR017932">
    <property type="entry name" value="GATase_2_dom"/>
</dbReference>
<keyword evidence="2" id="KW-0436">Ligase</keyword>
<evidence type="ECO:0000256" key="10">
    <source>
        <dbReference type="PIRSR" id="PIRSR001589-1"/>
    </source>
</evidence>
<dbReference type="Pfam" id="PF00733">
    <property type="entry name" value="Asn_synthase"/>
    <property type="match status" value="1"/>
</dbReference>
<dbReference type="AlphaFoldDB" id="A0A1D6NPH3"/>
<dbReference type="SUPFAM" id="SSF56235">
    <property type="entry name" value="N-terminal nucleophile aminohydrolases (Ntn hydrolases)"/>
    <property type="match status" value="1"/>
</dbReference>
<keyword evidence="4 9" id="KW-0547">Nucleotide-binding</keyword>
<organism evidence="13">
    <name type="scientific">Zea mays</name>
    <name type="common">Maize</name>
    <dbReference type="NCBI Taxonomy" id="4577"/>
    <lineage>
        <taxon>Eukaryota</taxon>
        <taxon>Viridiplantae</taxon>
        <taxon>Streptophyta</taxon>
        <taxon>Embryophyta</taxon>
        <taxon>Tracheophyta</taxon>
        <taxon>Spermatophyta</taxon>
        <taxon>Magnoliopsida</taxon>
        <taxon>Liliopsida</taxon>
        <taxon>Poales</taxon>
        <taxon>Poaceae</taxon>
        <taxon>PACMAD clade</taxon>
        <taxon>Panicoideae</taxon>
        <taxon>Andropogonodae</taxon>
        <taxon>Andropogoneae</taxon>
        <taxon>Tripsacinae</taxon>
        <taxon>Zea</taxon>
    </lineage>
</organism>
<evidence type="ECO:0000256" key="6">
    <source>
        <dbReference type="ARBA" id="ARBA00022888"/>
    </source>
</evidence>
<dbReference type="PANTHER" id="PTHR11772">
    <property type="entry name" value="ASPARAGINE SYNTHETASE"/>
    <property type="match status" value="1"/>
</dbReference>
<evidence type="ECO:0000256" key="7">
    <source>
        <dbReference type="ARBA" id="ARBA00022962"/>
    </source>
</evidence>
<dbReference type="EMBL" id="CM007649">
    <property type="protein sequence ID" value="ONM41943.1"/>
    <property type="molecule type" value="Genomic_DNA"/>
</dbReference>
<dbReference type="EC" id="6.3.5.4" evidence="9"/>
<dbReference type="InterPro" id="IPR029055">
    <property type="entry name" value="Ntn_hydrolases_N"/>
</dbReference>
<accession>A0A1D6NPH3</accession>
<comment type="catalytic activity">
    <reaction evidence="8 9">
        <text>L-aspartate + L-glutamine + ATP + H2O = L-asparagine + L-glutamate + AMP + diphosphate + H(+)</text>
        <dbReference type="Rhea" id="RHEA:12228"/>
        <dbReference type="ChEBI" id="CHEBI:15377"/>
        <dbReference type="ChEBI" id="CHEBI:15378"/>
        <dbReference type="ChEBI" id="CHEBI:29985"/>
        <dbReference type="ChEBI" id="CHEBI:29991"/>
        <dbReference type="ChEBI" id="CHEBI:30616"/>
        <dbReference type="ChEBI" id="CHEBI:33019"/>
        <dbReference type="ChEBI" id="CHEBI:58048"/>
        <dbReference type="ChEBI" id="CHEBI:58359"/>
        <dbReference type="ChEBI" id="CHEBI:456215"/>
        <dbReference type="EC" id="6.3.5.4"/>
    </reaction>
</comment>
<dbReference type="InterPro" id="IPR001962">
    <property type="entry name" value="Asn_synthase"/>
</dbReference>
<dbReference type="GO" id="GO:0004066">
    <property type="term" value="F:asparagine synthase (glutamine-hydrolyzing) activity"/>
    <property type="evidence" value="ECO:0007669"/>
    <property type="project" value="UniProtKB-EC"/>
</dbReference>
<dbReference type="GO" id="GO:0006529">
    <property type="term" value="P:asparagine biosynthetic process"/>
    <property type="evidence" value="ECO:0007669"/>
    <property type="project" value="UniProtKB-KW"/>
</dbReference>
<dbReference type="Gene3D" id="3.40.50.620">
    <property type="entry name" value="HUPs"/>
    <property type="match status" value="1"/>
</dbReference>
<comment type="pathway">
    <text evidence="1">Amino-acid biosynthesis; L-asparagine biosynthesis; L-asparagine from L-aspartate (L-Gln route): step 1/1.</text>
</comment>
<feature type="site" description="Important for beta-aspartyl-AMP intermediate formation" evidence="12">
    <location>
        <position position="360"/>
    </location>
</feature>
<keyword evidence="7 10" id="KW-0315">Glutamine amidotransferase</keyword>